<evidence type="ECO:0000259" key="8">
    <source>
        <dbReference type="Pfam" id="PF19360"/>
    </source>
</evidence>
<dbReference type="OrthoDB" id="9803381at2"/>
<comment type="subcellular location">
    <subcellularLocation>
        <location evidence="1">Cell membrane</location>
        <topology evidence="1">Multi-pass membrane protein</topology>
    </subcellularLocation>
</comment>
<feature type="transmembrane region" description="Helical" evidence="6">
    <location>
        <begin position="119"/>
        <end position="135"/>
    </location>
</feature>
<keyword evidence="10" id="KW-1185">Reference proteome</keyword>
<evidence type="ECO:0000313" key="9">
    <source>
        <dbReference type="EMBL" id="RAI38258.1"/>
    </source>
</evidence>
<dbReference type="AlphaFoldDB" id="A0A327KSB1"/>
<name>A0A327KSB1_9BRAD</name>
<feature type="transmembrane region" description="Helical" evidence="6">
    <location>
        <begin position="6"/>
        <end position="29"/>
    </location>
</feature>
<dbReference type="Pfam" id="PF19360">
    <property type="entry name" value="TadB_TadC_N"/>
    <property type="match status" value="1"/>
</dbReference>
<proteinExistence type="predicted"/>
<feature type="transmembrane region" description="Helical" evidence="6">
    <location>
        <begin position="94"/>
        <end position="113"/>
    </location>
</feature>
<feature type="transmembrane region" description="Helical" evidence="6">
    <location>
        <begin position="294"/>
        <end position="314"/>
    </location>
</feature>
<sequence>MPDIDPVYLIYALAAGSAILFGEGAYLLFASATSYRKRVNRRLALLDDARDRESILVQLRRERGLTSGGDLALPILSLNRLLLQSGMSGGMTRLVIYTLIAAVLVFCAVLVWRNSMVEAIPATLATLTIGPFLALKTMRSRRQKKFGGQFPDAIDIIVRSLRAGHPVPIAVTMVAREMPDPIGSEFGIVADEITYGADLETAMRNLFFRVGQDDLPLFVTAVAIQGSTGGNLGEILENLSAVIRDRFKMRRKIRALASEGKMSALLLSALPIGMFFVIQMVAPDFYGSVWKYDLTKLGLGVAAAWMLAGNLLMFRMVNFKI</sequence>
<keyword evidence="3 6" id="KW-0812">Transmembrane</keyword>
<evidence type="ECO:0000256" key="3">
    <source>
        <dbReference type="ARBA" id="ARBA00022692"/>
    </source>
</evidence>
<organism evidence="9 10">
    <name type="scientific">Rhodoplanes elegans</name>
    <dbReference type="NCBI Taxonomy" id="29408"/>
    <lineage>
        <taxon>Bacteria</taxon>
        <taxon>Pseudomonadati</taxon>
        <taxon>Pseudomonadota</taxon>
        <taxon>Alphaproteobacteria</taxon>
        <taxon>Hyphomicrobiales</taxon>
        <taxon>Nitrobacteraceae</taxon>
        <taxon>Rhodoplanes</taxon>
    </lineage>
</organism>
<feature type="transmembrane region" description="Helical" evidence="6">
    <location>
        <begin position="262"/>
        <end position="282"/>
    </location>
</feature>
<keyword evidence="4 6" id="KW-1133">Transmembrane helix</keyword>
<dbReference type="RefSeq" id="WP_111357654.1">
    <property type="nucleotide sequence ID" value="NZ_NHSK01000112.1"/>
</dbReference>
<dbReference type="GO" id="GO:0005886">
    <property type="term" value="C:plasma membrane"/>
    <property type="evidence" value="ECO:0007669"/>
    <property type="project" value="UniProtKB-SubCell"/>
</dbReference>
<evidence type="ECO:0000256" key="6">
    <source>
        <dbReference type="SAM" id="Phobius"/>
    </source>
</evidence>
<dbReference type="InterPro" id="IPR045824">
    <property type="entry name" value="T2SS_TadB-like_N"/>
</dbReference>
<dbReference type="InterPro" id="IPR042094">
    <property type="entry name" value="T2SS_GspF_sf"/>
</dbReference>
<evidence type="ECO:0000256" key="4">
    <source>
        <dbReference type="ARBA" id="ARBA00022989"/>
    </source>
</evidence>
<evidence type="ECO:0000256" key="2">
    <source>
        <dbReference type="ARBA" id="ARBA00022475"/>
    </source>
</evidence>
<dbReference type="EMBL" id="NPEU01000135">
    <property type="protein sequence ID" value="RAI38258.1"/>
    <property type="molecule type" value="Genomic_DNA"/>
</dbReference>
<dbReference type="PANTHER" id="PTHR35007:SF1">
    <property type="entry name" value="PILUS ASSEMBLY PROTEIN"/>
    <property type="match status" value="1"/>
</dbReference>
<evidence type="ECO:0000256" key="1">
    <source>
        <dbReference type="ARBA" id="ARBA00004651"/>
    </source>
</evidence>
<evidence type="ECO:0000259" key="7">
    <source>
        <dbReference type="Pfam" id="PF00482"/>
    </source>
</evidence>
<dbReference type="Proteomes" id="UP000248863">
    <property type="component" value="Unassembled WGS sequence"/>
</dbReference>
<dbReference type="Pfam" id="PF00482">
    <property type="entry name" value="T2SSF"/>
    <property type="match status" value="1"/>
</dbReference>
<comment type="caution">
    <text evidence="9">The sequence shown here is derived from an EMBL/GenBank/DDBJ whole genome shotgun (WGS) entry which is preliminary data.</text>
</comment>
<dbReference type="PANTHER" id="PTHR35007">
    <property type="entry name" value="INTEGRAL MEMBRANE PROTEIN-RELATED"/>
    <property type="match status" value="1"/>
</dbReference>
<protein>
    <submittedName>
        <fullName evidence="9">Uncharacterized protein</fullName>
    </submittedName>
</protein>
<feature type="domain" description="Type II secretion system protein TadB-like N-terminal" evidence="8">
    <location>
        <begin position="7"/>
        <end position="78"/>
    </location>
</feature>
<accession>A0A327KSB1</accession>
<keyword evidence="2" id="KW-1003">Cell membrane</keyword>
<evidence type="ECO:0000313" key="10">
    <source>
        <dbReference type="Proteomes" id="UP000248863"/>
    </source>
</evidence>
<dbReference type="Gene3D" id="1.20.81.30">
    <property type="entry name" value="Type II secretion system (T2SS), domain F"/>
    <property type="match status" value="1"/>
</dbReference>
<keyword evidence="5 6" id="KW-0472">Membrane</keyword>
<gene>
    <name evidence="9" type="ORF">CH338_13310</name>
</gene>
<reference evidence="9 10" key="1">
    <citation type="submission" date="2017-07" db="EMBL/GenBank/DDBJ databases">
        <title>Draft Genome Sequences of Select Purple Nonsulfur Bacteria.</title>
        <authorList>
            <person name="Lasarre B."/>
            <person name="Mckinlay J.B."/>
        </authorList>
    </citation>
    <scope>NUCLEOTIDE SEQUENCE [LARGE SCALE GENOMIC DNA]</scope>
    <source>
        <strain evidence="9 10">DSM 11907</strain>
    </source>
</reference>
<evidence type="ECO:0000256" key="5">
    <source>
        <dbReference type="ARBA" id="ARBA00023136"/>
    </source>
</evidence>
<dbReference type="InterPro" id="IPR018076">
    <property type="entry name" value="T2SS_GspF_dom"/>
</dbReference>
<feature type="domain" description="Type II secretion system protein GspF" evidence="7">
    <location>
        <begin position="154"/>
        <end position="278"/>
    </location>
</feature>